<feature type="compositionally biased region" description="Polar residues" evidence="1">
    <location>
        <begin position="1"/>
        <end position="15"/>
    </location>
</feature>
<name>A0A1W0WIP2_HYPEX</name>
<comment type="caution">
    <text evidence="2">The sequence shown here is derived from an EMBL/GenBank/DDBJ whole genome shotgun (WGS) entry which is preliminary data.</text>
</comment>
<dbReference type="EMBL" id="MTYJ01000094">
    <property type="protein sequence ID" value="OQV15084.1"/>
    <property type="molecule type" value="Genomic_DNA"/>
</dbReference>
<dbReference type="Proteomes" id="UP000192578">
    <property type="component" value="Unassembled WGS sequence"/>
</dbReference>
<sequence length="142" mass="15829">MTASSGKRQNRQSHAGQGGKRDFQAQFRDTTDAVRPRRTTDTATETVTSSDQSVQVELPKIPARIPADQRKPLSLFLRSVEGLVSDQLQRNLRSRAGNDFKVEWQSLSENAELVSNFPRKVFNDLPTLAVQWNSTGTLLAMA</sequence>
<protein>
    <submittedName>
        <fullName evidence="2">Uncharacterized protein</fullName>
    </submittedName>
</protein>
<accession>A0A1W0WIP2</accession>
<evidence type="ECO:0000313" key="3">
    <source>
        <dbReference type="Proteomes" id="UP000192578"/>
    </source>
</evidence>
<gene>
    <name evidence="2" type="ORF">BV898_10716</name>
</gene>
<evidence type="ECO:0000256" key="1">
    <source>
        <dbReference type="SAM" id="MobiDB-lite"/>
    </source>
</evidence>
<dbReference type="OrthoDB" id="445052at2759"/>
<feature type="region of interest" description="Disordered" evidence="1">
    <location>
        <begin position="1"/>
        <end position="55"/>
    </location>
</feature>
<reference evidence="3" key="1">
    <citation type="submission" date="2017-01" db="EMBL/GenBank/DDBJ databases">
        <title>Comparative genomics of anhydrobiosis in the tardigrade Hypsibius dujardini.</title>
        <authorList>
            <person name="Yoshida Y."/>
            <person name="Koutsovoulos G."/>
            <person name="Laetsch D."/>
            <person name="Stevens L."/>
            <person name="Kumar S."/>
            <person name="Horikawa D."/>
            <person name="Ishino K."/>
            <person name="Komine S."/>
            <person name="Tomita M."/>
            <person name="Blaxter M."/>
            <person name="Arakawa K."/>
        </authorList>
    </citation>
    <scope>NUCLEOTIDE SEQUENCE [LARGE SCALE GENOMIC DNA]</scope>
    <source>
        <strain evidence="3">Z151</strain>
    </source>
</reference>
<evidence type="ECO:0000313" key="2">
    <source>
        <dbReference type="EMBL" id="OQV15084.1"/>
    </source>
</evidence>
<proteinExistence type="predicted"/>
<feature type="compositionally biased region" description="Basic and acidic residues" evidence="1">
    <location>
        <begin position="19"/>
        <end position="40"/>
    </location>
</feature>
<dbReference type="AlphaFoldDB" id="A0A1W0WIP2"/>
<keyword evidence="3" id="KW-1185">Reference proteome</keyword>
<organism evidence="2 3">
    <name type="scientific">Hypsibius exemplaris</name>
    <name type="common">Freshwater tardigrade</name>
    <dbReference type="NCBI Taxonomy" id="2072580"/>
    <lineage>
        <taxon>Eukaryota</taxon>
        <taxon>Metazoa</taxon>
        <taxon>Ecdysozoa</taxon>
        <taxon>Tardigrada</taxon>
        <taxon>Eutardigrada</taxon>
        <taxon>Parachela</taxon>
        <taxon>Hypsibioidea</taxon>
        <taxon>Hypsibiidae</taxon>
        <taxon>Hypsibius</taxon>
    </lineage>
</organism>